<evidence type="ECO:0000313" key="1">
    <source>
        <dbReference type="EMBL" id="GAB41171.1"/>
    </source>
</evidence>
<dbReference type="InterPro" id="IPR024006">
    <property type="entry name" value="Alt_signal_exp_actinobact"/>
</dbReference>
<comment type="caution">
    <text evidence="1">The sequence shown here is derived from an EMBL/GenBank/DDBJ whole genome shotgun (WGS) entry which is preliminary data.</text>
</comment>
<accession>H5U613</accession>
<reference evidence="1 2" key="1">
    <citation type="submission" date="2012-02" db="EMBL/GenBank/DDBJ databases">
        <title>Whole genome shotgun sequence of Gordonia sputi NBRC 100414.</title>
        <authorList>
            <person name="Yoshida I."/>
            <person name="Hosoyama A."/>
            <person name="Tsuchikane K."/>
            <person name="Katsumata H."/>
            <person name="Yamazaki S."/>
            <person name="Fujita N."/>
        </authorList>
    </citation>
    <scope>NUCLEOTIDE SEQUENCE [LARGE SCALE GENOMIC DNA]</scope>
    <source>
        <strain evidence="1 2">NBRC 100414</strain>
    </source>
</reference>
<dbReference type="NCBIfam" id="TIGR04088">
    <property type="entry name" value="cognate_SipW"/>
    <property type="match status" value="1"/>
</dbReference>
<proteinExistence type="predicted"/>
<dbReference type="AlphaFoldDB" id="H5U613"/>
<dbReference type="Proteomes" id="UP000005845">
    <property type="component" value="Unassembled WGS sequence"/>
</dbReference>
<dbReference type="InterPro" id="IPR023833">
    <property type="entry name" value="Signal_pept_SipW-depend-type"/>
</dbReference>
<name>H5U613_9ACTN</name>
<dbReference type="EMBL" id="BAFC01000120">
    <property type="protein sequence ID" value="GAB41171.1"/>
    <property type="molecule type" value="Genomic_DNA"/>
</dbReference>
<dbReference type="RefSeq" id="WP_005208403.1">
    <property type="nucleotide sequence ID" value="NZ_BAFC01000120.1"/>
</dbReference>
<keyword evidence="2" id="KW-1185">Reference proteome</keyword>
<gene>
    <name evidence="1" type="ORF">GOSPT_122_00260</name>
</gene>
<dbReference type="eggNOG" id="ENOG5033JI5">
    <property type="taxonomic scope" value="Bacteria"/>
</dbReference>
<sequence length="189" mass="19277">MQRATMKKQTKGAVAAGGAAVLLLGGLGSLAYWNDSTAIGGSTISSGQLSMNKDTGTWTDQNGAINPTSFKFVPGDTLTYTTTVNINATGDNLKAKLYADTTAFTSSGSLASETTKTISAKKSGDASATDITQSGTSLAISPTGGASAYTVVVTLKLPFASATNESQTDTLNLNNISLHLDQVQAPNQS</sequence>
<organism evidence="1 2">
    <name type="scientific">Gordonia sputi NBRC 100414</name>
    <dbReference type="NCBI Taxonomy" id="1089453"/>
    <lineage>
        <taxon>Bacteria</taxon>
        <taxon>Bacillati</taxon>
        <taxon>Actinomycetota</taxon>
        <taxon>Actinomycetes</taxon>
        <taxon>Mycobacteriales</taxon>
        <taxon>Gordoniaceae</taxon>
        <taxon>Gordonia</taxon>
    </lineage>
</organism>
<evidence type="ECO:0008006" key="3">
    <source>
        <dbReference type="Google" id="ProtNLM"/>
    </source>
</evidence>
<protein>
    <recommendedName>
        <fullName evidence="3">Alternate-type signal peptide domain-containing protein</fullName>
    </recommendedName>
</protein>
<dbReference type="NCBIfam" id="TIGR04089">
    <property type="entry name" value="exp_by_SipW_III"/>
    <property type="match status" value="1"/>
</dbReference>
<evidence type="ECO:0000313" key="2">
    <source>
        <dbReference type="Proteomes" id="UP000005845"/>
    </source>
</evidence>